<sequence>MKRHRRGATKLRIMFGPEIAMGPGKSDLLETIAATGSISESARKLGMSYRRTWLLVDTMNRCFREPVVASATGGTGGGGAQVTPFGLQVIARFRSMQKRIDRVLTPELEAFSDLLADKPR</sequence>
<dbReference type="PANTHER" id="PTHR30432">
    <property type="entry name" value="TRANSCRIPTIONAL REGULATOR MODE"/>
    <property type="match status" value="1"/>
</dbReference>
<accession>A0A6M4H4G2</accession>
<dbReference type="InterPro" id="IPR051815">
    <property type="entry name" value="Molybdate_resp_trans_reg"/>
</dbReference>
<dbReference type="Proteomes" id="UP000503096">
    <property type="component" value="Chromosome"/>
</dbReference>
<dbReference type="RefSeq" id="WP_171160331.1">
    <property type="nucleotide sequence ID" value="NZ_CP053073.1"/>
</dbReference>
<dbReference type="KEGG" id="upl:DSM104440_00387"/>
<keyword evidence="2" id="KW-1185">Reference proteome</keyword>
<reference evidence="1 2" key="1">
    <citation type="submission" date="2020-04" db="EMBL/GenBank/DDBJ databases">
        <title>Usitatibacter rugosus gen. nov., sp. nov. and Usitatibacter palustris sp. nov., novel members of Usitatibacteraceae fam. nov. within the order Nitrosomonadales isolated from soil.</title>
        <authorList>
            <person name="Huber K.J."/>
            <person name="Neumann-Schaal M."/>
            <person name="Geppert A."/>
            <person name="Luckner M."/>
            <person name="Wanner G."/>
            <person name="Overmann J."/>
        </authorList>
    </citation>
    <scope>NUCLEOTIDE SEQUENCE [LARGE SCALE GENOMIC DNA]</scope>
    <source>
        <strain evidence="1 2">Swamp67</strain>
    </source>
</reference>
<proteinExistence type="predicted"/>
<dbReference type="InterPro" id="IPR036388">
    <property type="entry name" value="WH-like_DNA-bd_sf"/>
</dbReference>
<dbReference type="SUPFAM" id="SSF46785">
    <property type="entry name" value="Winged helix' DNA-binding domain"/>
    <property type="match status" value="1"/>
</dbReference>
<protein>
    <submittedName>
        <fullName evidence="1">Uncharacterized protein</fullName>
    </submittedName>
</protein>
<dbReference type="AlphaFoldDB" id="A0A6M4H4G2"/>
<organism evidence="1 2">
    <name type="scientific">Usitatibacter palustris</name>
    <dbReference type="NCBI Taxonomy" id="2732487"/>
    <lineage>
        <taxon>Bacteria</taxon>
        <taxon>Pseudomonadati</taxon>
        <taxon>Pseudomonadota</taxon>
        <taxon>Betaproteobacteria</taxon>
        <taxon>Nitrosomonadales</taxon>
        <taxon>Usitatibacteraceae</taxon>
        <taxon>Usitatibacter</taxon>
    </lineage>
</organism>
<dbReference type="InParanoid" id="A0A6M4H4G2"/>
<dbReference type="EMBL" id="CP053073">
    <property type="protein sequence ID" value="QJR13603.1"/>
    <property type="molecule type" value="Genomic_DNA"/>
</dbReference>
<gene>
    <name evidence="1" type="ORF">DSM104440_00387</name>
</gene>
<evidence type="ECO:0000313" key="1">
    <source>
        <dbReference type="EMBL" id="QJR13603.1"/>
    </source>
</evidence>
<dbReference type="InterPro" id="IPR036390">
    <property type="entry name" value="WH_DNA-bd_sf"/>
</dbReference>
<name>A0A6M4H4G2_9PROT</name>
<dbReference type="PANTHER" id="PTHR30432:SF1">
    <property type="entry name" value="DNA-BINDING TRANSCRIPTIONAL DUAL REGULATOR MODE"/>
    <property type="match status" value="1"/>
</dbReference>
<dbReference type="Gene3D" id="1.10.10.10">
    <property type="entry name" value="Winged helix-like DNA-binding domain superfamily/Winged helix DNA-binding domain"/>
    <property type="match status" value="1"/>
</dbReference>
<evidence type="ECO:0000313" key="2">
    <source>
        <dbReference type="Proteomes" id="UP000503096"/>
    </source>
</evidence>